<proteinExistence type="predicted"/>
<evidence type="ECO:0000313" key="2">
    <source>
        <dbReference type="Proteomes" id="UP000013047"/>
    </source>
</evidence>
<gene>
    <name evidence="1" type="ORF">C667_10060</name>
</gene>
<keyword evidence="2" id="KW-1185">Reference proteome</keyword>
<evidence type="ECO:0008006" key="3">
    <source>
        <dbReference type="Google" id="ProtNLM"/>
    </source>
</evidence>
<reference evidence="1 2" key="1">
    <citation type="submission" date="2012-09" db="EMBL/GenBank/DDBJ databases">
        <title>Draft Genome Sequences of 6 Strains from Genus Thauera.</title>
        <authorList>
            <person name="Liu B."/>
            <person name="Shapleigh J.P."/>
            <person name="Frostegard A.H."/>
        </authorList>
    </citation>
    <scope>NUCLEOTIDE SEQUENCE [LARGE SCALE GENOMIC DNA]</scope>
    <source>
        <strain evidence="1 2">B4P</strain>
    </source>
</reference>
<dbReference type="RefSeq" id="WP_004361901.1">
    <property type="nucleotide sequence ID" value="NZ_AMXF01000059.1"/>
</dbReference>
<accession>N6ZS96</accession>
<name>N6ZS96_9RHOO</name>
<dbReference type="AlphaFoldDB" id="N6ZS96"/>
<dbReference type="EMBL" id="AMXF01000059">
    <property type="protein sequence ID" value="ENO97213.1"/>
    <property type="molecule type" value="Genomic_DNA"/>
</dbReference>
<evidence type="ECO:0000313" key="1">
    <source>
        <dbReference type="EMBL" id="ENO97213.1"/>
    </source>
</evidence>
<organism evidence="1 2">
    <name type="scientific">Thauera phenylacetica B4P</name>
    <dbReference type="NCBI Taxonomy" id="1234382"/>
    <lineage>
        <taxon>Bacteria</taxon>
        <taxon>Pseudomonadati</taxon>
        <taxon>Pseudomonadota</taxon>
        <taxon>Betaproteobacteria</taxon>
        <taxon>Rhodocyclales</taxon>
        <taxon>Zoogloeaceae</taxon>
        <taxon>Thauera</taxon>
    </lineage>
</organism>
<sequence>MTPDPRNVPNPRNALALFKANLELQFRLCDLMRRNTLRWNEAQNRMIDGCASEFEASATRLLDAPDWQQVGFVAADLGWKSLQQRNCALLKMAEAVVANQSALQQDMQQAWAQWQHDCTRALREASGAMPLSTTFENLLAPATRPALLPDGKS</sequence>
<protein>
    <recommendedName>
        <fullName evidence="3">Phasin domain-containing protein</fullName>
    </recommendedName>
</protein>
<comment type="caution">
    <text evidence="1">The sequence shown here is derived from an EMBL/GenBank/DDBJ whole genome shotgun (WGS) entry which is preliminary data.</text>
</comment>
<dbReference type="Proteomes" id="UP000013047">
    <property type="component" value="Unassembled WGS sequence"/>
</dbReference>
<dbReference type="OrthoDB" id="8266045at2"/>